<dbReference type="EMBL" id="CP006905">
    <property type="protein sequence ID" value="AIY83149.1"/>
    <property type="molecule type" value="Genomic_DNA"/>
</dbReference>
<evidence type="ECO:0000259" key="16">
    <source>
        <dbReference type="Pfam" id="PF01923"/>
    </source>
</evidence>
<reference evidence="17 18" key="1">
    <citation type="journal article" date="2015" name="Infect. Genet. Evol.">
        <title>Genomic sequences of six botulinum neurotoxin-producing strains representing three clostridial species illustrate the mobility and diversity of botulinum neurotoxin genes.</title>
        <authorList>
            <person name="Smith T.J."/>
            <person name="Hill K.K."/>
            <person name="Xie G."/>
            <person name="Foley B.T."/>
            <person name="Williamson C.H."/>
            <person name="Foster J.T."/>
            <person name="Johnson S.L."/>
            <person name="Chertkov O."/>
            <person name="Teshima H."/>
            <person name="Gibbons H.S."/>
            <person name="Johnsky L.A."/>
            <person name="Karavis M.A."/>
            <person name="Smith L.A."/>
        </authorList>
    </citation>
    <scope>NUCLEOTIDE SEQUENCE [LARGE SCALE GENOMIC DNA]</scope>
    <source>
        <strain evidence="17">Sullivan</strain>
    </source>
</reference>
<evidence type="ECO:0000256" key="7">
    <source>
        <dbReference type="ARBA" id="ARBA00022679"/>
    </source>
</evidence>
<proteinExistence type="inferred from homology"/>
<comment type="similarity">
    <text evidence="2 15">Belongs to the Cob(I)alamin adenosyltransferase family.</text>
</comment>
<dbReference type="GO" id="GO:0005524">
    <property type="term" value="F:ATP binding"/>
    <property type="evidence" value="ECO:0007669"/>
    <property type="project" value="UniProtKB-UniRule"/>
</dbReference>
<evidence type="ECO:0000256" key="11">
    <source>
        <dbReference type="ARBA" id="ARBA00033334"/>
    </source>
</evidence>
<evidence type="ECO:0000256" key="10">
    <source>
        <dbReference type="ARBA" id="ARBA00031529"/>
    </source>
</evidence>
<comment type="subunit">
    <text evidence="3">Homotrimer.</text>
</comment>
<dbReference type="AlphaFoldDB" id="A0A0A7FU41"/>
<feature type="domain" description="Cobalamin adenosyltransferase-like" evidence="16">
    <location>
        <begin position="4"/>
        <end position="168"/>
    </location>
</feature>
<evidence type="ECO:0000256" key="13">
    <source>
        <dbReference type="ARBA" id="ARBA00048555"/>
    </source>
</evidence>
<dbReference type="FunFam" id="1.20.1200.10:FF:000001">
    <property type="entry name" value="Cob(I)yrinic acid a,c-diamide adenosyltransferase"/>
    <property type="match status" value="1"/>
</dbReference>
<dbReference type="SUPFAM" id="SSF89028">
    <property type="entry name" value="Cobalamin adenosyltransferase-like"/>
    <property type="match status" value="1"/>
</dbReference>
<evidence type="ECO:0000256" key="2">
    <source>
        <dbReference type="ARBA" id="ARBA00007487"/>
    </source>
</evidence>
<comment type="catalytic activity">
    <reaction evidence="14 15">
        <text>2 cob(II)alamin + reduced [electron-transfer flavoprotein] + 2 ATP = 2 adenosylcob(III)alamin + 2 triphosphate + oxidized [electron-transfer flavoprotein] + 3 H(+)</text>
        <dbReference type="Rhea" id="RHEA:28671"/>
        <dbReference type="Rhea" id="RHEA-COMP:10685"/>
        <dbReference type="Rhea" id="RHEA-COMP:10686"/>
        <dbReference type="ChEBI" id="CHEBI:15378"/>
        <dbReference type="ChEBI" id="CHEBI:16304"/>
        <dbReference type="ChEBI" id="CHEBI:18036"/>
        <dbReference type="ChEBI" id="CHEBI:18408"/>
        <dbReference type="ChEBI" id="CHEBI:30616"/>
        <dbReference type="ChEBI" id="CHEBI:57692"/>
        <dbReference type="ChEBI" id="CHEBI:58307"/>
        <dbReference type="EC" id="2.5.1.17"/>
    </reaction>
</comment>
<dbReference type="HOGENOM" id="CLU_083486_0_1_9"/>
<evidence type="ECO:0000313" key="18">
    <source>
        <dbReference type="Proteomes" id="UP000030635"/>
    </source>
</evidence>
<dbReference type="UniPathway" id="UPA00148">
    <property type="reaction ID" value="UER00233"/>
</dbReference>
<dbReference type="GO" id="GO:0009236">
    <property type="term" value="P:cobalamin biosynthetic process"/>
    <property type="evidence" value="ECO:0007669"/>
    <property type="project" value="UniProtKB-UniRule"/>
</dbReference>
<keyword evidence="8 15" id="KW-0547">Nucleotide-binding</keyword>
<comment type="pathway">
    <text evidence="1 15">Cofactor biosynthesis; adenosylcobalamin biosynthesis; adenosylcobalamin from cob(II)yrinate a,c-diamide: step 2/7.</text>
</comment>
<accession>A0A0A7FU41</accession>
<evidence type="ECO:0000256" key="15">
    <source>
        <dbReference type="RuleBase" id="RU366026"/>
    </source>
</evidence>
<organism evidence="17 18">
    <name type="scientific">Clostridium baratii str. Sullivan</name>
    <dbReference type="NCBI Taxonomy" id="1415775"/>
    <lineage>
        <taxon>Bacteria</taxon>
        <taxon>Bacillati</taxon>
        <taxon>Bacillota</taxon>
        <taxon>Clostridia</taxon>
        <taxon>Eubacteriales</taxon>
        <taxon>Clostridiaceae</taxon>
        <taxon>Clostridium</taxon>
    </lineage>
</organism>
<name>A0A0A7FU41_9CLOT</name>
<dbReference type="Gene3D" id="1.20.1200.10">
    <property type="entry name" value="Cobalamin adenosyltransferase-like"/>
    <property type="match status" value="1"/>
</dbReference>
<dbReference type="InterPro" id="IPR029499">
    <property type="entry name" value="PduO-typ"/>
</dbReference>
<comment type="catalytic activity">
    <reaction evidence="13 15">
        <text>2 cob(II)yrinate a,c diamide + reduced [electron-transfer flavoprotein] + 2 ATP = 2 adenosylcob(III)yrinate a,c-diamide + 2 triphosphate + oxidized [electron-transfer flavoprotein] + 3 H(+)</text>
        <dbReference type="Rhea" id="RHEA:11528"/>
        <dbReference type="Rhea" id="RHEA-COMP:10685"/>
        <dbReference type="Rhea" id="RHEA-COMP:10686"/>
        <dbReference type="ChEBI" id="CHEBI:15378"/>
        <dbReference type="ChEBI" id="CHEBI:18036"/>
        <dbReference type="ChEBI" id="CHEBI:30616"/>
        <dbReference type="ChEBI" id="CHEBI:57692"/>
        <dbReference type="ChEBI" id="CHEBI:58307"/>
        <dbReference type="ChEBI" id="CHEBI:58503"/>
        <dbReference type="ChEBI" id="CHEBI:58537"/>
        <dbReference type="EC" id="2.5.1.17"/>
    </reaction>
</comment>
<dbReference type="STRING" id="1561.NPD11_2892"/>
<dbReference type="InterPro" id="IPR016030">
    <property type="entry name" value="CblAdoTrfase-like"/>
</dbReference>
<dbReference type="PANTHER" id="PTHR12213:SF0">
    <property type="entry name" value="CORRINOID ADENOSYLTRANSFERASE MMAB"/>
    <property type="match status" value="1"/>
</dbReference>
<sequence length="172" mass="19516">MSKIYTKTGDKGTTSLFGGSRVNKDSLKVEAYGTIDEAISYIGVAYSKIDVKELKEELNHIQKRLFTLGAELASDEKGMSYLKDLISKEDIENLEKLTDKYMDIAGPMTEFVIPGKNEASAHLHVARTIVRRAERRMVTLNAEQGLREEIRKYTNRLSDTLFAMARYLEETK</sequence>
<keyword evidence="18" id="KW-1185">Reference proteome</keyword>
<dbReference type="GO" id="GO:0008817">
    <property type="term" value="F:corrinoid adenosyltransferase activity"/>
    <property type="evidence" value="ECO:0007669"/>
    <property type="project" value="UniProtKB-UniRule"/>
</dbReference>
<evidence type="ECO:0000256" key="4">
    <source>
        <dbReference type="ARBA" id="ARBA00012454"/>
    </source>
</evidence>
<evidence type="ECO:0000256" key="3">
    <source>
        <dbReference type="ARBA" id="ARBA00011233"/>
    </source>
</evidence>
<evidence type="ECO:0000256" key="5">
    <source>
        <dbReference type="ARBA" id="ARBA00020963"/>
    </source>
</evidence>
<evidence type="ECO:0000256" key="6">
    <source>
        <dbReference type="ARBA" id="ARBA00022573"/>
    </source>
</evidence>
<dbReference type="OrthoDB" id="9778896at2"/>
<evidence type="ECO:0000256" key="12">
    <source>
        <dbReference type="ARBA" id="ARBA00033354"/>
    </source>
</evidence>
<evidence type="ECO:0000256" key="8">
    <source>
        <dbReference type="ARBA" id="ARBA00022741"/>
    </source>
</evidence>
<dbReference type="NCBIfam" id="TIGR00636">
    <property type="entry name" value="PduO_Nterm"/>
    <property type="match status" value="1"/>
</dbReference>
<protein>
    <recommendedName>
        <fullName evidence="5 15">Corrinoid adenosyltransferase</fullName>
        <ecNumber evidence="4 15">2.5.1.17</ecNumber>
    </recommendedName>
    <alternativeName>
        <fullName evidence="10 15">Cob(II)alamin adenosyltransferase</fullName>
    </alternativeName>
    <alternativeName>
        <fullName evidence="12 15">Cob(II)yrinic acid a,c-diamide adenosyltransferase</fullName>
    </alternativeName>
    <alternativeName>
        <fullName evidence="11 15">Cobinamide/cobalamin adenosyltransferase</fullName>
    </alternativeName>
</protein>
<keyword evidence="6 15" id="KW-0169">Cobalamin biosynthesis</keyword>
<dbReference type="InterPro" id="IPR036451">
    <property type="entry name" value="CblAdoTrfase-like_sf"/>
</dbReference>
<dbReference type="KEGG" id="cbv:U729_88"/>
<evidence type="ECO:0000256" key="14">
    <source>
        <dbReference type="ARBA" id="ARBA00048692"/>
    </source>
</evidence>
<dbReference type="RefSeq" id="WP_039310662.1">
    <property type="nucleotide sequence ID" value="NZ_CP006905.1"/>
</dbReference>
<evidence type="ECO:0000256" key="9">
    <source>
        <dbReference type="ARBA" id="ARBA00022840"/>
    </source>
</evidence>
<gene>
    <name evidence="17" type="ORF">U729_88</name>
</gene>
<dbReference type="PANTHER" id="PTHR12213">
    <property type="entry name" value="CORRINOID ADENOSYLTRANSFERASE"/>
    <property type="match status" value="1"/>
</dbReference>
<keyword evidence="9 15" id="KW-0067">ATP-binding</keyword>
<dbReference type="Proteomes" id="UP000030635">
    <property type="component" value="Chromosome"/>
</dbReference>
<dbReference type="Pfam" id="PF01923">
    <property type="entry name" value="Cob_adeno_trans"/>
    <property type="match status" value="1"/>
</dbReference>
<evidence type="ECO:0000313" key="17">
    <source>
        <dbReference type="EMBL" id="AIY83149.1"/>
    </source>
</evidence>
<dbReference type="eggNOG" id="COG2096">
    <property type="taxonomic scope" value="Bacteria"/>
</dbReference>
<dbReference type="EC" id="2.5.1.17" evidence="4 15"/>
<keyword evidence="7 15" id="KW-0808">Transferase</keyword>
<evidence type="ECO:0000256" key="1">
    <source>
        <dbReference type="ARBA" id="ARBA00005121"/>
    </source>
</evidence>